<dbReference type="CDD" id="cd03501">
    <property type="entry name" value="SQR_TypeA_SdhC_like"/>
    <property type="match status" value="1"/>
</dbReference>
<comment type="similarity">
    <text evidence="3">Belongs to the cytochrome b560 family.</text>
</comment>
<keyword evidence="9" id="KW-0408">Iron</keyword>
<evidence type="ECO:0000256" key="9">
    <source>
        <dbReference type="ARBA" id="ARBA00023004"/>
    </source>
</evidence>
<dbReference type="Gene3D" id="1.20.1300.10">
    <property type="entry name" value="Fumarate reductase/succinate dehydrogenase, transmembrane subunit"/>
    <property type="match status" value="1"/>
</dbReference>
<name>Q2S599_SALRD</name>
<sequence length="164" mass="18294">MFCHVTIPTRPMAVDTKERPSAPQETNATAEQESRFQSYRIRTGMFAWMMHRLTGVGLVVYLIVHIWGLTALTDPETFNALIAKYHSPIFKVGEFALLVAVAYHAMNGLRLVLIDFLGWSPKQKKLFWTLGAVTAVIIAVGGWPSIYALGEWLLGPGSMPTLFL</sequence>
<reference evidence="14 15" key="1">
    <citation type="journal article" date="2005" name="Proc. Natl. Acad. Sci. U.S.A.">
        <title>The genome of Salinibacter ruber: convergence and gene exchange among hyperhalophilic bacteria and archaea.</title>
        <authorList>
            <person name="Mongodin E.F."/>
            <person name="Nelson K.E."/>
            <person name="Daugherty S."/>
            <person name="Deboy R.T."/>
            <person name="Wister J."/>
            <person name="Khouri H."/>
            <person name="Weidman J."/>
            <person name="Walsh D.A."/>
            <person name="Papke R.T."/>
            <person name="Sanchez Perez G."/>
            <person name="Sharma A.K."/>
            <person name="Nesbo C.L."/>
            <person name="MacLeod D."/>
            <person name="Bapteste E."/>
            <person name="Doolittle W.F."/>
            <person name="Charlebois R.L."/>
            <person name="Legault B."/>
            <person name="Rodriguez-Valera F."/>
        </authorList>
    </citation>
    <scope>NUCLEOTIDE SEQUENCE [LARGE SCALE GENOMIC DNA]</scope>
    <source>
        <strain evidence="15">DSM 13855 / CECT 5946 / M31</strain>
    </source>
</reference>
<feature type="region of interest" description="Disordered" evidence="12">
    <location>
        <begin position="13"/>
        <end position="33"/>
    </location>
</feature>
<dbReference type="EnsemblBacteria" id="ABC44801">
    <property type="protein sequence ID" value="ABC44801"/>
    <property type="gene ID" value="SRU_0487"/>
</dbReference>
<dbReference type="AlphaFoldDB" id="Q2S599"/>
<dbReference type="InterPro" id="IPR034804">
    <property type="entry name" value="SQR/QFR_C/D"/>
</dbReference>
<dbReference type="GO" id="GO:0016020">
    <property type="term" value="C:membrane"/>
    <property type="evidence" value="ECO:0007669"/>
    <property type="project" value="UniProtKB-SubCell"/>
</dbReference>
<gene>
    <name evidence="14" type="ordered locus">SRU_0487</name>
</gene>
<dbReference type="KEGG" id="sru:SRU_0487"/>
<evidence type="ECO:0000256" key="7">
    <source>
        <dbReference type="ARBA" id="ARBA00022723"/>
    </source>
</evidence>
<feature type="transmembrane region" description="Helical" evidence="13">
    <location>
        <begin position="88"/>
        <end position="106"/>
    </location>
</feature>
<dbReference type="eggNOG" id="COG2009">
    <property type="taxonomic scope" value="Bacteria"/>
</dbReference>
<dbReference type="InterPro" id="IPR000701">
    <property type="entry name" value="SuccDH_FuR_B_TM-su"/>
</dbReference>
<evidence type="ECO:0000256" key="5">
    <source>
        <dbReference type="ARBA" id="ARBA00022617"/>
    </source>
</evidence>
<evidence type="ECO:0000256" key="1">
    <source>
        <dbReference type="ARBA" id="ARBA00001971"/>
    </source>
</evidence>
<proteinExistence type="inferred from homology"/>
<evidence type="ECO:0000256" key="10">
    <source>
        <dbReference type="ARBA" id="ARBA00023136"/>
    </source>
</evidence>
<evidence type="ECO:0000256" key="3">
    <source>
        <dbReference type="ARBA" id="ARBA00007244"/>
    </source>
</evidence>
<dbReference type="InterPro" id="IPR014314">
    <property type="entry name" value="Succ_DH_cytb556"/>
</dbReference>
<evidence type="ECO:0000256" key="12">
    <source>
        <dbReference type="SAM" id="MobiDB-lite"/>
    </source>
</evidence>
<dbReference type="NCBIfam" id="TIGR02970">
    <property type="entry name" value="succ_dehyd_cytB"/>
    <property type="match status" value="1"/>
</dbReference>
<accession>Q2S599</accession>
<comment type="cofactor">
    <cofactor evidence="1">
        <name>heme</name>
        <dbReference type="ChEBI" id="CHEBI:30413"/>
    </cofactor>
</comment>
<dbReference type="STRING" id="309807.SRU_0487"/>
<keyword evidence="5" id="KW-0349">Heme</keyword>
<dbReference type="Pfam" id="PF01127">
    <property type="entry name" value="Sdh_cyt"/>
    <property type="match status" value="1"/>
</dbReference>
<evidence type="ECO:0000256" key="13">
    <source>
        <dbReference type="SAM" id="Phobius"/>
    </source>
</evidence>
<evidence type="ECO:0000313" key="15">
    <source>
        <dbReference type="Proteomes" id="UP000008674"/>
    </source>
</evidence>
<evidence type="ECO:0000256" key="11">
    <source>
        <dbReference type="ARBA" id="ARBA00025912"/>
    </source>
</evidence>
<organism evidence="14 15">
    <name type="scientific">Salinibacter ruber (strain DSM 13855 / M31)</name>
    <dbReference type="NCBI Taxonomy" id="309807"/>
    <lineage>
        <taxon>Bacteria</taxon>
        <taxon>Pseudomonadati</taxon>
        <taxon>Rhodothermota</taxon>
        <taxon>Rhodothermia</taxon>
        <taxon>Rhodothermales</taxon>
        <taxon>Salinibacteraceae</taxon>
        <taxon>Salinibacter</taxon>
    </lineage>
</organism>
<keyword evidence="15" id="KW-1185">Reference proteome</keyword>
<dbReference type="InterPro" id="IPR039023">
    <property type="entry name" value="SdhC_prok"/>
</dbReference>
<keyword evidence="10 13" id="KW-0472">Membrane</keyword>
<dbReference type="GO" id="GO:0046872">
    <property type="term" value="F:metal ion binding"/>
    <property type="evidence" value="ECO:0007669"/>
    <property type="project" value="UniProtKB-KW"/>
</dbReference>
<dbReference type="Proteomes" id="UP000008674">
    <property type="component" value="Chromosome"/>
</dbReference>
<keyword evidence="8 13" id="KW-1133">Transmembrane helix</keyword>
<dbReference type="HOGENOM" id="CLU_127125_2_0_10"/>
<keyword evidence="6 13" id="KW-0812">Transmembrane</keyword>
<dbReference type="SUPFAM" id="SSF81343">
    <property type="entry name" value="Fumarate reductase respiratory complex transmembrane subunits"/>
    <property type="match status" value="1"/>
</dbReference>
<comment type="subunit">
    <text evidence="11">Part of an enzyme complex containing four subunits: a flavoprotein, an iron-sulfur protein, plus two membrane-anchoring proteins, SdhC and SdhD. The complex can form homotrimers.</text>
</comment>
<comment type="subcellular location">
    <subcellularLocation>
        <location evidence="2">Membrane</location>
    </subcellularLocation>
</comment>
<keyword evidence="7" id="KW-0479">Metal-binding</keyword>
<evidence type="ECO:0000256" key="8">
    <source>
        <dbReference type="ARBA" id="ARBA00022989"/>
    </source>
</evidence>
<dbReference type="EMBL" id="CP000159">
    <property type="protein sequence ID" value="ABC44801.1"/>
    <property type="molecule type" value="Genomic_DNA"/>
</dbReference>
<evidence type="ECO:0000256" key="6">
    <source>
        <dbReference type="ARBA" id="ARBA00022692"/>
    </source>
</evidence>
<dbReference type="PANTHER" id="PTHR41910:SF1">
    <property type="entry name" value="SUCCINATE DEHYDROGENASE HYDROPHOBIC MEMBRANE ANCHOR SUBUNIT"/>
    <property type="match status" value="1"/>
</dbReference>
<evidence type="ECO:0000313" key="14">
    <source>
        <dbReference type="EMBL" id="ABC44801.1"/>
    </source>
</evidence>
<dbReference type="GO" id="GO:0006099">
    <property type="term" value="P:tricarboxylic acid cycle"/>
    <property type="evidence" value="ECO:0007669"/>
    <property type="project" value="InterPro"/>
</dbReference>
<dbReference type="GO" id="GO:0009055">
    <property type="term" value="F:electron transfer activity"/>
    <property type="evidence" value="ECO:0007669"/>
    <property type="project" value="InterPro"/>
</dbReference>
<evidence type="ECO:0000256" key="4">
    <source>
        <dbReference type="ARBA" id="ARBA00020076"/>
    </source>
</evidence>
<evidence type="ECO:0000256" key="2">
    <source>
        <dbReference type="ARBA" id="ARBA00004370"/>
    </source>
</evidence>
<dbReference type="PANTHER" id="PTHR41910">
    <property type="entry name" value="SUCCINATE DEHYDROGENASE 2 MEMBRANE SUBUNIT SDHC"/>
    <property type="match status" value="1"/>
</dbReference>
<protein>
    <recommendedName>
        <fullName evidence="4">Succinate dehydrogenase cytochrome b556 subunit</fullName>
    </recommendedName>
</protein>
<feature type="transmembrane region" description="Helical" evidence="13">
    <location>
        <begin position="45"/>
        <end position="68"/>
    </location>
</feature>
<feature type="compositionally biased region" description="Polar residues" evidence="12">
    <location>
        <begin position="23"/>
        <end position="33"/>
    </location>
</feature>
<feature type="transmembrane region" description="Helical" evidence="13">
    <location>
        <begin position="126"/>
        <end position="149"/>
    </location>
</feature>
<dbReference type="OrthoDB" id="276905at2"/>